<keyword evidence="6" id="KW-0564">Palmitate</keyword>
<comment type="similarity">
    <text evidence="2">Belongs to the GerABKC lipoprotein family.</text>
</comment>
<dbReference type="InterPro" id="IPR008844">
    <property type="entry name" value="Spore_GerAC-like"/>
</dbReference>
<accession>A0ABS2QV43</accession>
<dbReference type="RefSeq" id="WP_205185215.1">
    <property type="nucleotide sequence ID" value="NZ_JAFBFC010000002.1"/>
</dbReference>
<comment type="caution">
    <text evidence="10">The sequence shown here is derived from an EMBL/GenBank/DDBJ whole genome shotgun (WGS) entry which is preliminary data.</text>
</comment>
<dbReference type="PANTHER" id="PTHR35789">
    <property type="entry name" value="SPORE GERMINATION PROTEIN B3"/>
    <property type="match status" value="1"/>
</dbReference>
<evidence type="ECO:0000259" key="9">
    <source>
        <dbReference type="Pfam" id="PF25198"/>
    </source>
</evidence>
<dbReference type="EMBL" id="JAFBFC010000002">
    <property type="protein sequence ID" value="MBM7702349.1"/>
    <property type="molecule type" value="Genomic_DNA"/>
</dbReference>
<reference evidence="10 11" key="1">
    <citation type="submission" date="2021-01" db="EMBL/GenBank/DDBJ databases">
        <title>Genomic Encyclopedia of Type Strains, Phase IV (KMG-IV): sequencing the most valuable type-strain genomes for metagenomic binning, comparative biology and taxonomic classification.</title>
        <authorList>
            <person name="Goeker M."/>
        </authorList>
    </citation>
    <scope>NUCLEOTIDE SEQUENCE [LARGE SCALE GENOMIC DNA]</scope>
    <source>
        <strain evidence="10 11">DSM 104297</strain>
    </source>
</reference>
<comment type="subcellular location">
    <subcellularLocation>
        <location evidence="1">Membrane</location>
        <topology evidence="1">Lipid-anchor</topology>
    </subcellularLocation>
</comment>
<feature type="domain" description="Spore germination GerAC-like C-terminal" evidence="8">
    <location>
        <begin position="224"/>
        <end position="386"/>
    </location>
</feature>
<evidence type="ECO:0000256" key="1">
    <source>
        <dbReference type="ARBA" id="ARBA00004635"/>
    </source>
</evidence>
<evidence type="ECO:0000259" key="8">
    <source>
        <dbReference type="Pfam" id="PF05504"/>
    </source>
</evidence>
<keyword evidence="3" id="KW-0309">Germination</keyword>
<organism evidence="10 11">
    <name type="scientific">Priestia iocasae</name>
    <dbReference type="NCBI Taxonomy" id="2291674"/>
    <lineage>
        <taxon>Bacteria</taxon>
        <taxon>Bacillati</taxon>
        <taxon>Bacillota</taxon>
        <taxon>Bacilli</taxon>
        <taxon>Bacillales</taxon>
        <taxon>Bacillaceae</taxon>
        <taxon>Priestia</taxon>
    </lineage>
</organism>
<protein>
    <submittedName>
        <fullName evidence="10">Ger(X)C family germination protein</fullName>
    </submittedName>
</protein>
<dbReference type="Pfam" id="PF25198">
    <property type="entry name" value="Spore_GerAC_N"/>
    <property type="match status" value="1"/>
</dbReference>
<keyword evidence="4" id="KW-0732">Signal</keyword>
<dbReference type="Pfam" id="PF05504">
    <property type="entry name" value="Spore_GerAC"/>
    <property type="match status" value="1"/>
</dbReference>
<evidence type="ECO:0000313" key="11">
    <source>
        <dbReference type="Proteomes" id="UP000809829"/>
    </source>
</evidence>
<keyword evidence="5" id="KW-0472">Membrane</keyword>
<name>A0ABS2QV43_9BACI</name>
<dbReference type="InterPro" id="IPR046953">
    <property type="entry name" value="Spore_GerAC-like_C"/>
</dbReference>
<proteinExistence type="inferred from homology"/>
<keyword evidence="7" id="KW-0449">Lipoprotein</keyword>
<dbReference type="InterPro" id="IPR057336">
    <property type="entry name" value="GerAC_N"/>
</dbReference>
<evidence type="ECO:0000256" key="4">
    <source>
        <dbReference type="ARBA" id="ARBA00022729"/>
    </source>
</evidence>
<evidence type="ECO:0000256" key="5">
    <source>
        <dbReference type="ARBA" id="ARBA00023136"/>
    </source>
</evidence>
<dbReference type="Proteomes" id="UP000809829">
    <property type="component" value="Unassembled WGS sequence"/>
</dbReference>
<dbReference type="NCBIfam" id="TIGR02887">
    <property type="entry name" value="spore_ger_x_C"/>
    <property type="match status" value="1"/>
</dbReference>
<keyword evidence="11" id="KW-1185">Reference proteome</keyword>
<feature type="domain" description="Spore germination protein N-terminal" evidence="9">
    <location>
        <begin position="30"/>
        <end position="199"/>
    </location>
</feature>
<evidence type="ECO:0000313" key="10">
    <source>
        <dbReference type="EMBL" id="MBM7702349.1"/>
    </source>
</evidence>
<gene>
    <name evidence="10" type="ORF">JOC83_001183</name>
</gene>
<dbReference type="Gene3D" id="3.30.300.210">
    <property type="entry name" value="Nutrient germinant receptor protein C, domain 3"/>
    <property type="match status" value="1"/>
</dbReference>
<evidence type="ECO:0000256" key="7">
    <source>
        <dbReference type="ARBA" id="ARBA00023288"/>
    </source>
</evidence>
<sequence>MNLSNFRLISLIFLIVAATLLGYFETNRFDSIVLVSALGVEKKEEKYVVSIQVFNPAANQKQGTDEIGGYTYVQSGRTIPEAIEKIDKKLSKKLYLNTLQVVALGENVVKEEGLNPLCDFLIRNTSIPANTQLVVTKKYAPDVFLQLFTPDQKLSSLYVTSMLKQYKSHWGALVLTSPERVKSLLEEHTLDIVIPYIEIRGEIEEGLTKRNIEQFKPSSLLSLSGLGAFHKDKLHRFLSASESDILSLIKDVNQKVSMTVPCEDSNGFVTIDTIQTSSSISSKVKPLSFAIDIHIEANINSMTCQKELSDPKTIKELEKTIEAKITEDVNNYVSKELESPSDVMGLKDVLYREHPHYWKKNKGTLENSHADWDVKANVNVQIVKIGYTNKISS</sequence>
<dbReference type="InterPro" id="IPR038501">
    <property type="entry name" value="Spore_GerAC_C_sf"/>
</dbReference>
<evidence type="ECO:0000256" key="6">
    <source>
        <dbReference type="ARBA" id="ARBA00023139"/>
    </source>
</evidence>
<evidence type="ECO:0000256" key="3">
    <source>
        <dbReference type="ARBA" id="ARBA00022544"/>
    </source>
</evidence>
<evidence type="ECO:0000256" key="2">
    <source>
        <dbReference type="ARBA" id="ARBA00007886"/>
    </source>
</evidence>
<dbReference type="PANTHER" id="PTHR35789:SF1">
    <property type="entry name" value="SPORE GERMINATION PROTEIN B3"/>
    <property type="match status" value="1"/>
</dbReference>